<feature type="chain" id="PRO_5012568318" description="CN hydrolase domain-containing protein" evidence="2">
    <location>
        <begin position="20"/>
        <end position="378"/>
    </location>
</feature>
<feature type="signal peptide" evidence="2">
    <location>
        <begin position="1"/>
        <end position="19"/>
    </location>
</feature>
<dbReference type="RefSeq" id="WP_143169222.1">
    <property type="nucleotide sequence ID" value="NZ_AP024897.1"/>
</dbReference>
<feature type="compositionally biased region" description="Low complexity" evidence="1">
    <location>
        <begin position="24"/>
        <end position="35"/>
    </location>
</feature>
<dbReference type="OrthoDB" id="9811121at2"/>
<evidence type="ECO:0000313" key="4">
    <source>
        <dbReference type="Proteomes" id="UP000184600"/>
    </source>
</evidence>
<evidence type="ECO:0008006" key="5">
    <source>
        <dbReference type="Google" id="ProtNLM"/>
    </source>
</evidence>
<dbReference type="Proteomes" id="UP000184600">
    <property type="component" value="Unassembled WGS sequence"/>
</dbReference>
<reference evidence="4" key="1">
    <citation type="submission" date="2016-12" db="EMBL/GenBank/DDBJ databases">
        <authorList>
            <person name="Rodrigo-Torres L."/>
            <person name="Arahal R.D."/>
            <person name="Lucena T."/>
        </authorList>
    </citation>
    <scope>NUCLEOTIDE SEQUENCE [LARGE SCALE GENOMIC DNA]</scope>
</reference>
<dbReference type="EMBL" id="FRFG01000012">
    <property type="protein sequence ID" value="SHO55199.1"/>
    <property type="molecule type" value="Genomic_DNA"/>
</dbReference>
<dbReference type="InterPro" id="IPR036526">
    <property type="entry name" value="C-N_Hydrolase_sf"/>
</dbReference>
<organism evidence="3 4">
    <name type="scientific">Vibrio quintilis</name>
    <dbReference type="NCBI Taxonomy" id="1117707"/>
    <lineage>
        <taxon>Bacteria</taxon>
        <taxon>Pseudomonadati</taxon>
        <taxon>Pseudomonadota</taxon>
        <taxon>Gammaproteobacteria</taxon>
        <taxon>Vibrionales</taxon>
        <taxon>Vibrionaceae</taxon>
        <taxon>Vibrio</taxon>
    </lineage>
</organism>
<dbReference type="PROSITE" id="PS51257">
    <property type="entry name" value="PROKAR_LIPOPROTEIN"/>
    <property type="match status" value="1"/>
</dbReference>
<feature type="region of interest" description="Disordered" evidence="1">
    <location>
        <begin position="20"/>
        <end position="46"/>
    </location>
</feature>
<name>A0A1M7YRD7_9VIBR</name>
<protein>
    <recommendedName>
        <fullName evidence="5">CN hydrolase domain-containing protein</fullName>
    </recommendedName>
</protein>
<dbReference type="SUPFAM" id="SSF56317">
    <property type="entry name" value="Carbon-nitrogen hydrolase"/>
    <property type="match status" value="1"/>
</dbReference>
<accession>A0A1M7YRD7</accession>
<dbReference type="Gene3D" id="3.60.110.10">
    <property type="entry name" value="Carbon-nitrogen hydrolase"/>
    <property type="match status" value="1"/>
</dbReference>
<evidence type="ECO:0000256" key="1">
    <source>
        <dbReference type="SAM" id="MobiDB-lite"/>
    </source>
</evidence>
<evidence type="ECO:0000256" key="2">
    <source>
        <dbReference type="SAM" id="SignalP"/>
    </source>
</evidence>
<evidence type="ECO:0000313" key="3">
    <source>
        <dbReference type="EMBL" id="SHO55199.1"/>
    </source>
</evidence>
<sequence>MKKFISLFFVIMISSGCAAQHGNTSTVTSTAAGGSPEPARSDRGTSEPQILADLPELKIADHLGQRSMKHFPTYAQCQIQFTAPEHTEDGLTIAESKVLKKLNRCLETAVSQHVDVLIFPELSLGTRASERATFVAKLKATVLKENMIIIAGSFYDKERQSRIPVIGPGWTEYGFKVRPSRFEASPRSGFGMKPGDNLLLVKTEFGRIMPLTCVDLISDGAQYVVRNLANQRQIDVLTNINFNPASWEFLIEANSLVRRHPIFVSITNVASYGATYQRCQQKDYGYCAGNSAIFASLRTKPTDCPNCFTAIKGLIEPQFMQNKDRRHTAYDRLAGVVPALKEGMLIYDLNLRLIREPLSTNAPDQGYPPVRNLRRILF</sequence>
<gene>
    <name evidence="3" type="ORF">VQ7734_00918</name>
</gene>
<dbReference type="AlphaFoldDB" id="A0A1M7YRD7"/>
<keyword evidence="2" id="KW-0732">Signal</keyword>
<keyword evidence="4" id="KW-1185">Reference proteome</keyword>
<proteinExistence type="predicted"/>